<dbReference type="PANTHER" id="PTHR18868">
    <property type="entry name" value="OS07G0665300 PROTEIN-RELATED"/>
    <property type="match status" value="1"/>
</dbReference>
<dbReference type="Gene3D" id="2.40.10.120">
    <property type="match status" value="2"/>
</dbReference>
<accession>A0A0E0BF98</accession>
<reference evidence="2" key="1">
    <citation type="submission" date="2015-04" db="UniProtKB">
        <authorList>
            <consortium name="EnsemblPlants"/>
        </authorList>
    </citation>
    <scope>IDENTIFICATION</scope>
</reference>
<protein>
    <submittedName>
        <fullName evidence="2">Uncharacterized protein</fullName>
    </submittedName>
</protein>
<dbReference type="SUPFAM" id="SSF50494">
    <property type="entry name" value="Trypsin-like serine proteases"/>
    <property type="match status" value="2"/>
</dbReference>
<feature type="region of interest" description="Disordered" evidence="1">
    <location>
        <begin position="1"/>
        <end position="46"/>
    </location>
</feature>
<dbReference type="Gramene" id="OGLUM11G02640.1">
    <property type="protein sequence ID" value="OGLUM11G02640.1"/>
    <property type="gene ID" value="OGLUM11G02640"/>
</dbReference>
<dbReference type="AlphaFoldDB" id="A0A0E0BF98"/>
<name>A0A0E0BF98_9ORYZ</name>
<keyword evidence="3" id="KW-1185">Reference proteome</keyword>
<evidence type="ECO:0000313" key="2">
    <source>
        <dbReference type="EnsemblPlants" id="OGLUM11G02640.1"/>
    </source>
</evidence>
<proteinExistence type="predicted"/>
<dbReference type="Proteomes" id="UP000026961">
    <property type="component" value="Chromosome 11"/>
</dbReference>
<dbReference type="InterPro" id="IPR009003">
    <property type="entry name" value="Peptidase_S1_PA"/>
</dbReference>
<dbReference type="Pfam" id="PF13365">
    <property type="entry name" value="Trypsin_2"/>
    <property type="match status" value="2"/>
</dbReference>
<dbReference type="EnsemblPlants" id="OGLUM11G02640.1">
    <property type="protein sequence ID" value="OGLUM11G02640.1"/>
    <property type="gene ID" value="OGLUM11G02640"/>
</dbReference>
<feature type="compositionally biased region" description="Basic residues" evidence="1">
    <location>
        <begin position="22"/>
        <end position="33"/>
    </location>
</feature>
<dbReference type="PANTHER" id="PTHR18868:SF49">
    <property type="entry name" value="OS11G0147200 PROTEIN"/>
    <property type="match status" value="1"/>
</dbReference>
<sequence length="649" mass="72239">MDSITYHLHPRPSTPRPFSFARRPRRRPSRRRSPPPGAAGGADGPRPLLFFRRKILPSIDSSRLRPLISIHPSTVYYPSSCCFPSASEWIQRSKEMLLLQEKKEEVRVCNEGETSESLISGNLHFKSNEGVFRSEFSGEVASNMSKSVVSLALLDGDTVLFVCSGMVVQRDGHVIKLLTSASLLKAFNDESQDHDNLKVEVHHKDAVVIGSLREYHLDHNMAAVVVENLPDLRPVPFNNVQKFVPHSMVVALGRDISGKLMATGGLLIGGSSGSYNPKLMSSTCKFSEVYEGGPLFDFDGDFLGMNLSLTTEGTLFVPGDRVLDQLVNWILHHEVKFAARLAALKALRSSFIYTFLNKDQYGDLESLGYPEPPISNDGMILANTFEEPFGNVCGKGVWSELSEDVASNICENIVALSSFNGEKRSFACTGFFIEWNECATILTSANLLRDPRDADKIIENLRIKVLLPNNRRTKGTVQHYNLRYNVALVSVKDYRVLQPVKIQPYRHYASELLAVGCIFKSGRLMASRGRQLPIGVTHDRKFLGYSQCTITKAGIGGPLLGFDGNFVGMNFYDEGVEGTPFLSWCEICEILKYFKTKGTVAEHRHGNPSDVLDWKIVGDDSVFPARNYDALLYCITFNVSINLLITANY</sequence>
<organism evidence="2">
    <name type="scientific">Oryza glumipatula</name>
    <dbReference type="NCBI Taxonomy" id="40148"/>
    <lineage>
        <taxon>Eukaryota</taxon>
        <taxon>Viridiplantae</taxon>
        <taxon>Streptophyta</taxon>
        <taxon>Embryophyta</taxon>
        <taxon>Tracheophyta</taxon>
        <taxon>Spermatophyta</taxon>
        <taxon>Magnoliopsida</taxon>
        <taxon>Liliopsida</taxon>
        <taxon>Poales</taxon>
        <taxon>Poaceae</taxon>
        <taxon>BOP clade</taxon>
        <taxon>Oryzoideae</taxon>
        <taxon>Oryzeae</taxon>
        <taxon>Oryzinae</taxon>
        <taxon>Oryza</taxon>
    </lineage>
</organism>
<reference evidence="2" key="2">
    <citation type="submission" date="2018-05" db="EMBL/GenBank/DDBJ databases">
        <title>OgluRS3 (Oryza glumaepatula Reference Sequence Version 3).</title>
        <authorList>
            <person name="Zhang J."/>
            <person name="Kudrna D."/>
            <person name="Lee S."/>
            <person name="Talag J."/>
            <person name="Welchert J."/>
            <person name="Wing R.A."/>
        </authorList>
    </citation>
    <scope>NUCLEOTIDE SEQUENCE [LARGE SCALE GENOMIC DNA]</scope>
</reference>
<evidence type="ECO:0000313" key="3">
    <source>
        <dbReference type="Proteomes" id="UP000026961"/>
    </source>
</evidence>
<evidence type="ECO:0000256" key="1">
    <source>
        <dbReference type="SAM" id="MobiDB-lite"/>
    </source>
</evidence>
<dbReference type="STRING" id="40148.A0A0E0BF98"/>
<dbReference type="eggNOG" id="ENOG502R3YG">
    <property type="taxonomic scope" value="Eukaryota"/>
</dbReference>